<dbReference type="PANTHER" id="PTHR11857">
    <property type="entry name" value="ODORANT BINDING PROTEIN-RELATED"/>
    <property type="match status" value="1"/>
</dbReference>
<dbReference type="SMART" id="SM00708">
    <property type="entry name" value="PhBP"/>
    <property type="match status" value="1"/>
</dbReference>
<organism evidence="3 4">
    <name type="scientific">Popillia japonica</name>
    <name type="common">Japanese beetle</name>
    <dbReference type="NCBI Taxonomy" id="7064"/>
    <lineage>
        <taxon>Eukaryota</taxon>
        <taxon>Metazoa</taxon>
        <taxon>Ecdysozoa</taxon>
        <taxon>Arthropoda</taxon>
        <taxon>Hexapoda</taxon>
        <taxon>Insecta</taxon>
        <taxon>Pterygota</taxon>
        <taxon>Neoptera</taxon>
        <taxon>Endopterygota</taxon>
        <taxon>Coleoptera</taxon>
        <taxon>Polyphaga</taxon>
        <taxon>Scarabaeiformia</taxon>
        <taxon>Scarabaeidae</taxon>
        <taxon>Rutelinae</taxon>
        <taxon>Popillia</taxon>
    </lineage>
</organism>
<dbReference type="CDD" id="cd23992">
    <property type="entry name" value="PBP_GOBP"/>
    <property type="match status" value="1"/>
</dbReference>
<gene>
    <name evidence="3" type="ORF">QE152_g30380</name>
</gene>
<dbReference type="SUPFAM" id="SSF47565">
    <property type="entry name" value="Insect pheromone/odorant-binding proteins"/>
    <property type="match status" value="1"/>
</dbReference>
<sequence>MRSAFVVTLLLGSLLSIHADAEYEAEKQKLRQKAAGLMTECKDKVGASAEDVQALTNKQLPTSEKGFCMIECIFTNGGIMKDGKLDVQNTLKVLEPALSKNPDVKKKTTAALETCEKEVGAGGANGCETAKLLAECFKKEAKK</sequence>
<dbReference type="GO" id="GO:0005549">
    <property type="term" value="F:odorant binding"/>
    <property type="evidence" value="ECO:0007669"/>
    <property type="project" value="InterPro"/>
</dbReference>
<keyword evidence="4" id="KW-1185">Reference proteome</keyword>
<keyword evidence="1 2" id="KW-0732">Signal</keyword>
<name>A0AAW1JF20_POPJA</name>
<dbReference type="GO" id="GO:0007608">
    <property type="term" value="P:sensory perception of smell"/>
    <property type="evidence" value="ECO:0007669"/>
    <property type="project" value="TreeGrafter"/>
</dbReference>
<dbReference type="Gene3D" id="1.10.238.20">
    <property type="entry name" value="Pheromone/general odorant binding protein domain"/>
    <property type="match status" value="1"/>
</dbReference>
<evidence type="ECO:0000256" key="2">
    <source>
        <dbReference type="SAM" id="SignalP"/>
    </source>
</evidence>
<accession>A0AAW1JF20</accession>
<comment type="caution">
    <text evidence="3">The sequence shown here is derived from an EMBL/GenBank/DDBJ whole genome shotgun (WGS) entry which is preliminary data.</text>
</comment>
<evidence type="ECO:0000313" key="3">
    <source>
        <dbReference type="EMBL" id="KAK9701749.1"/>
    </source>
</evidence>
<dbReference type="GO" id="GO:0005615">
    <property type="term" value="C:extracellular space"/>
    <property type="evidence" value="ECO:0007669"/>
    <property type="project" value="TreeGrafter"/>
</dbReference>
<dbReference type="AlphaFoldDB" id="A0AAW1JF20"/>
<proteinExistence type="predicted"/>
<dbReference type="EMBL" id="JASPKY010000408">
    <property type="protein sequence ID" value="KAK9701749.1"/>
    <property type="molecule type" value="Genomic_DNA"/>
</dbReference>
<dbReference type="InterPro" id="IPR036728">
    <property type="entry name" value="PBP_GOBP_sf"/>
</dbReference>
<reference evidence="3 4" key="1">
    <citation type="journal article" date="2024" name="BMC Genomics">
        <title>De novo assembly and annotation of Popillia japonica's genome with initial clues to its potential as an invasive pest.</title>
        <authorList>
            <person name="Cucini C."/>
            <person name="Boschi S."/>
            <person name="Funari R."/>
            <person name="Cardaioli E."/>
            <person name="Iannotti N."/>
            <person name="Marturano G."/>
            <person name="Paoli F."/>
            <person name="Bruttini M."/>
            <person name="Carapelli A."/>
            <person name="Frati F."/>
            <person name="Nardi F."/>
        </authorList>
    </citation>
    <scope>NUCLEOTIDE SEQUENCE [LARGE SCALE GENOMIC DNA]</scope>
    <source>
        <strain evidence="3">DMR45628</strain>
    </source>
</reference>
<dbReference type="Proteomes" id="UP001458880">
    <property type="component" value="Unassembled WGS sequence"/>
</dbReference>
<feature type="chain" id="PRO_5043362742" evidence="2">
    <location>
        <begin position="20"/>
        <end position="143"/>
    </location>
</feature>
<evidence type="ECO:0000256" key="1">
    <source>
        <dbReference type="ARBA" id="ARBA00022729"/>
    </source>
</evidence>
<protein>
    <submittedName>
        <fullName evidence="3">PBP/GOBP family</fullName>
    </submittedName>
</protein>
<dbReference type="PANTHER" id="PTHR11857:SF42">
    <property type="entry name" value="GENERAL ODORANT-BINDING PROTEIN 19D-RELATED"/>
    <property type="match status" value="1"/>
</dbReference>
<evidence type="ECO:0000313" key="4">
    <source>
        <dbReference type="Proteomes" id="UP001458880"/>
    </source>
</evidence>
<dbReference type="Pfam" id="PF01395">
    <property type="entry name" value="PBP_GOBP"/>
    <property type="match status" value="1"/>
</dbReference>
<dbReference type="InterPro" id="IPR006170">
    <property type="entry name" value="PBP/GOBP"/>
</dbReference>
<feature type="signal peptide" evidence="2">
    <location>
        <begin position="1"/>
        <end position="19"/>
    </location>
</feature>